<evidence type="ECO:0000313" key="1">
    <source>
        <dbReference type="EMBL" id="KKK51314.1"/>
    </source>
</evidence>
<dbReference type="AlphaFoldDB" id="A0A0F8YB10"/>
<protein>
    <submittedName>
        <fullName evidence="1">Uncharacterized protein</fullName>
    </submittedName>
</protein>
<organism evidence="1">
    <name type="scientific">marine sediment metagenome</name>
    <dbReference type="NCBI Taxonomy" id="412755"/>
    <lineage>
        <taxon>unclassified sequences</taxon>
        <taxon>metagenomes</taxon>
        <taxon>ecological metagenomes</taxon>
    </lineage>
</organism>
<reference evidence="1" key="1">
    <citation type="journal article" date="2015" name="Nature">
        <title>Complex archaea that bridge the gap between prokaryotes and eukaryotes.</title>
        <authorList>
            <person name="Spang A."/>
            <person name="Saw J.H."/>
            <person name="Jorgensen S.L."/>
            <person name="Zaremba-Niedzwiedzka K."/>
            <person name="Martijn J."/>
            <person name="Lind A.E."/>
            <person name="van Eijk R."/>
            <person name="Schleper C."/>
            <person name="Guy L."/>
            <person name="Ettema T.J."/>
        </authorList>
    </citation>
    <scope>NUCLEOTIDE SEQUENCE</scope>
</reference>
<dbReference type="EMBL" id="LAZR01067569">
    <property type="protein sequence ID" value="KKK51314.1"/>
    <property type="molecule type" value="Genomic_DNA"/>
</dbReference>
<comment type="caution">
    <text evidence="1">The sequence shown here is derived from an EMBL/GenBank/DDBJ whole genome shotgun (WGS) entry which is preliminary data.</text>
</comment>
<name>A0A0F8YB10_9ZZZZ</name>
<sequence>MSEHLSIVDQMDNEIFSFTGGKPAEVNVEQLHKESQENQRLNNGGGENNILELKWISNIKKRQEEIHKRKEQMIEGIDEIEEIGDLTDLEKDGIILRR</sequence>
<gene>
    <name evidence="1" type="ORF">LCGC14_3116180</name>
</gene>
<accession>A0A0F8YB10</accession>
<proteinExistence type="predicted"/>